<sequence length="246" mass="28581">MKNANPSSPTPNSEFLEPKKKLEVESWIEDSKNVDPLVSSDYEFEDKIEEVKEEEEEEKDDLEYFDTFPTMEELGYHEWLLKNPRPSWVKANIRIENLNNVKFSCMIGHFVKKEAYIDLESPINDTTSVRDHYLGSVVFGKPFVEKTELIYDKEEETVLDINTNRVPPFVIEGDDDSHEKTHYTDSLNLGPEYKYDESVSEAIRVFSTGNNRIACRNFFHENECEFFTVSGDGIWIFPDDVAPPNL</sequence>
<protein>
    <submittedName>
        <fullName evidence="1">Uncharacterized protein</fullName>
    </submittedName>
</protein>
<evidence type="ECO:0000313" key="1">
    <source>
        <dbReference type="EMBL" id="GJT27383.1"/>
    </source>
</evidence>
<dbReference type="Proteomes" id="UP001151760">
    <property type="component" value="Unassembled WGS sequence"/>
</dbReference>
<keyword evidence="2" id="KW-1185">Reference proteome</keyword>
<comment type="caution">
    <text evidence="1">The sequence shown here is derived from an EMBL/GenBank/DDBJ whole genome shotgun (WGS) entry which is preliminary data.</text>
</comment>
<reference evidence="1" key="1">
    <citation type="journal article" date="2022" name="Int. J. Mol. Sci.">
        <title>Draft Genome of Tanacetum Coccineum: Genomic Comparison of Closely Related Tanacetum-Family Plants.</title>
        <authorList>
            <person name="Yamashiro T."/>
            <person name="Shiraishi A."/>
            <person name="Nakayama K."/>
            <person name="Satake H."/>
        </authorList>
    </citation>
    <scope>NUCLEOTIDE SEQUENCE</scope>
</reference>
<organism evidence="1 2">
    <name type="scientific">Tanacetum coccineum</name>
    <dbReference type="NCBI Taxonomy" id="301880"/>
    <lineage>
        <taxon>Eukaryota</taxon>
        <taxon>Viridiplantae</taxon>
        <taxon>Streptophyta</taxon>
        <taxon>Embryophyta</taxon>
        <taxon>Tracheophyta</taxon>
        <taxon>Spermatophyta</taxon>
        <taxon>Magnoliopsida</taxon>
        <taxon>eudicotyledons</taxon>
        <taxon>Gunneridae</taxon>
        <taxon>Pentapetalae</taxon>
        <taxon>asterids</taxon>
        <taxon>campanulids</taxon>
        <taxon>Asterales</taxon>
        <taxon>Asteraceae</taxon>
        <taxon>Asteroideae</taxon>
        <taxon>Anthemideae</taxon>
        <taxon>Anthemidinae</taxon>
        <taxon>Tanacetum</taxon>
    </lineage>
</organism>
<evidence type="ECO:0000313" key="2">
    <source>
        <dbReference type="Proteomes" id="UP001151760"/>
    </source>
</evidence>
<dbReference type="EMBL" id="BQNB010014372">
    <property type="protein sequence ID" value="GJT27383.1"/>
    <property type="molecule type" value="Genomic_DNA"/>
</dbReference>
<name>A0ABQ5CKR5_9ASTR</name>
<proteinExistence type="predicted"/>
<accession>A0ABQ5CKR5</accession>
<gene>
    <name evidence="1" type="ORF">Tco_0907658</name>
</gene>
<reference evidence="1" key="2">
    <citation type="submission" date="2022-01" db="EMBL/GenBank/DDBJ databases">
        <authorList>
            <person name="Yamashiro T."/>
            <person name="Shiraishi A."/>
            <person name="Satake H."/>
            <person name="Nakayama K."/>
        </authorList>
    </citation>
    <scope>NUCLEOTIDE SEQUENCE</scope>
</reference>